<evidence type="ECO:0000313" key="2">
    <source>
        <dbReference type="EMBL" id="DAF86454.1"/>
    </source>
</evidence>
<name>A0A8S5TW84_9CAUD</name>
<protein>
    <submittedName>
        <fullName evidence="2">Uncharacterized protein</fullName>
    </submittedName>
</protein>
<feature type="region of interest" description="Disordered" evidence="1">
    <location>
        <begin position="1"/>
        <end position="32"/>
    </location>
</feature>
<sequence length="32" mass="3632">MRYKRKHDQGPRGGVIGKIAKHAEQNTVKITN</sequence>
<proteinExistence type="predicted"/>
<accession>A0A8S5TW84</accession>
<evidence type="ECO:0000256" key="1">
    <source>
        <dbReference type="SAM" id="MobiDB-lite"/>
    </source>
</evidence>
<dbReference type="EMBL" id="BK015945">
    <property type="protein sequence ID" value="DAF86454.1"/>
    <property type="molecule type" value="Genomic_DNA"/>
</dbReference>
<reference evidence="2" key="1">
    <citation type="journal article" date="2021" name="Proc. Natl. Acad. Sci. U.S.A.">
        <title>A Catalog of Tens of Thousands of Viruses from Human Metagenomes Reveals Hidden Associations with Chronic Diseases.</title>
        <authorList>
            <person name="Tisza M.J."/>
            <person name="Buck C.B."/>
        </authorList>
    </citation>
    <scope>NUCLEOTIDE SEQUENCE</scope>
    <source>
        <strain evidence="2">CtCNm48</strain>
    </source>
</reference>
<organism evidence="2">
    <name type="scientific">Siphoviridae sp. ctCNm48</name>
    <dbReference type="NCBI Taxonomy" id="2825377"/>
    <lineage>
        <taxon>Viruses</taxon>
        <taxon>Duplodnaviria</taxon>
        <taxon>Heunggongvirae</taxon>
        <taxon>Uroviricota</taxon>
        <taxon>Caudoviricetes</taxon>
    </lineage>
</organism>